<name>A0A9E2W7C7_9BACT</name>
<keyword evidence="2" id="KW-0378">Hydrolase</keyword>
<feature type="signal peptide" evidence="1">
    <location>
        <begin position="1"/>
        <end position="19"/>
    </location>
</feature>
<dbReference type="GO" id="GO:0004180">
    <property type="term" value="F:carboxypeptidase activity"/>
    <property type="evidence" value="ECO:0007669"/>
    <property type="project" value="UniProtKB-KW"/>
</dbReference>
<evidence type="ECO:0000256" key="1">
    <source>
        <dbReference type="SAM" id="SignalP"/>
    </source>
</evidence>
<reference evidence="2" key="1">
    <citation type="submission" date="2021-06" db="EMBL/GenBank/DDBJ databases">
        <authorList>
            <person name="Huq M.A."/>
        </authorList>
    </citation>
    <scope>NUCLEOTIDE SEQUENCE</scope>
    <source>
        <strain evidence="2">MAH-26</strain>
    </source>
</reference>
<dbReference type="AlphaFoldDB" id="A0A9E2W7C7"/>
<keyword evidence="1" id="KW-0732">Signal</keyword>
<evidence type="ECO:0000313" key="2">
    <source>
        <dbReference type="EMBL" id="MBV4356416.1"/>
    </source>
</evidence>
<proteinExistence type="predicted"/>
<gene>
    <name evidence="2" type="ORF">KTO63_04590</name>
</gene>
<dbReference type="Pfam" id="PF13715">
    <property type="entry name" value="CarbopepD_reg_2"/>
    <property type="match status" value="1"/>
</dbReference>
<dbReference type="Proteomes" id="UP000812270">
    <property type="component" value="Unassembled WGS sequence"/>
</dbReference>
<accession>A0A9E2W7C7</accession>
<organism evidence="2 3">
    <name type="scientific">Pinibacter aurantiacus</name>
    <dbReference type="NCBI Taxonomy" id="2851599"/>
    <lineage>
        <taxon>Bacteria</taxon>
        <taxon>Pseudomonadati</taxon>
        <taxon>Bacteroidota</taxon>
        <taxon>Chitinophagia</taxon>
        <taxon>Chitinophagales</taxon>
        <taxon>Chitinophagaceae</taxon>
        <taxon>Pinibacter</taxon>
    </lineage>
</organism>
<keyword evidence="2" id="KW-0645">Protease</keyword>
<sequence>MQRLLLSVLTIFFVQFAFAQSDFYVKGRVTDTTGAPLAKASVFCQNTTLGTITDNDGNFQLKLPKGGYDLIVTFTGYETFQTQVNNNNAANPLSVTLQPKGKQLEDVVFTSSSELADGLEKYGSFFNANFIGSTEDASKCQIENPQALKFFFSKKKNRLKVTEREDLVIVNKALGYKIHYKLDSLTYEYSNKTCTYTGFPFFEPLEGTPEEQKVWKANRLKAYNGSRMHFMRAWYNRNLEKEGFEIEKVTSLSPFAVETISNPYDSSLYGIDSNEVAINYDGRLRIKYHNEMPEKAYIEFYKLPPQLRAQLTVIEINEGFNIMSNGYFYDQNDVTNNGYWSWEKLAELLPYDYAPEE</sequence>
<keyword evidence="2" id="KW-0121">Carboxypeptidase</keyword>
<protein>
    <submittedName>
        <fullName evidence="2">Carboxypeptidase-like regulatory domain-containing protein</fullName>
    </submittedName>
</protein>
<evidence type="ECO:0000313" key="3">
    <source>
        <dbReference type="Proteomes" id="UP000812270"/>
    </source>
</evidence>
<feature type="chain" id="PRO_5039484128" evidence="1">
    <location>
        <begin position="20"/>
        <end position="357"/>
    </location>
</feature>
<dbReference type="RefSeq" id="WP_217790008.1">
    <property type="nucleotide sequence ID" value="NZ_JAHSPG010000002.1"/>
</dbReference>
<keyword evidence="3" id="KW-1185">Reference proteome</keyword>
<dbReference type="EMBL" id="JAHSPG010000002">
    <property type="protein sequence ID" value="MBV4356416.1"/>
    <property type="molecule type" value="Genomic_DNA"/>
</dbReference>
<comment type="caution">
    <text evidence="2">The sequence shown here is derived from an EMBL/GenBank/DDBJ whole genome shotgun (WGS) entry which is preliminary data.</text>
</comment>